<dbReference type="Pfam" id="PF07687">
    <property type="entry name" value="M20_dimer"/>
    <property type="match status" value="1"/>
</dbReference>
<dbReference type="SUPFAM" id="SSF55031">
    <property type="entry name" value="Bacterial exopeptidase dimerisation domain"/>
    <property type="match status" value="1"/>
</dbReference>
<evidence type="ECO:0000313" key="4">
    <source>
        <dbReference type="Proteomes" id="UP001375370"/>
    </source>
</evidence>
<dbReference type="InterPro" id="IPR052030">
    <property type="entry name" value="Peptidase_M20/M20A_hydrolases"/>
</dbReference>
<dbReference type="InterPro" id="IPR011650">
    <property type="entry name" value="Peptidase_M20_dimer"/>
</dbReference>
<dbReference type="CDD" id="cd05672">
    <property type="entry name" value="M20_ACY1L2-like"/>
    <property type="match status" value="1"/>
</dbReference>
<keyword evidence="4" id="KW-1185">Reference proteome</keyword>
<dbReference type="Proteomes" id="UP001375370">
    <property type="component" value="Chromosome"/>
</dbReference>
<dbReference type="EMBL" id="CP146612">
    <property type="protein sequence ID" value="WWX25329.1"/>
    <property type="molecule type" value="Genomic_DNA"/>
</dbReference>
<dbReference type="Gene3D" id="3.30.70.360">
    <property type="match status" value="1"/>
</dbReference>
<reference evidence="3 4" key="1">
    <citation type="submission" date="2024-03" db="EMBL/GenBank/DDBJ databases">
        <title>A Dehalogenimonas Isolated from Estuarine Sediments Dihaloeliminates Chlorinated Alkanes.</title>
        <authorList>
            <person name="Yang Y."/>
            <person name="Wang H."/>
        </authorList>
    </citation>
    <scope>NUCLEOTIDE SEQUENCE [LARGE SCALE GENOMIC DNA]</scope>
    <source>
        <strain evidence="3 4">W</strain>
    </source>
</reference>
<evidence type="ECO:0000259" key="2">
    <source>
        <dbReference type="Pfam" id="PF07687"/>
    </source>
</evidence>
<gene>
    <name evidence="3" type="ORF">V8247_08780</name>
</gene>
<dbReference type="InterPro" id="IPR017439">
    <property type="entry name" value="Amidohydrolase"/>
</dbReference>
<dbReference type="SUPFAM" id="SSF53187">
    <property type="entry name" value="Zn-dependent exopeptidases"/>
    <property type="match status" value="1"/>
</dbReference>
<feature type="domain" description="Peptidase M20 dimerisation" evidence="2">
    <location>
        <begin position="176"/>
        <end position="260"/>
    </location>
</feature>
<dbReference type="Gene3D" id="3.40.630.10">
    <property type="entry name" value="Zn peptidases"/>
    <property type="match status" value="1"/>
</dbReference>
<dbReference type="NCBIfam" id="TIGR01891">
    <property type="entry name" value="amidohydrolases"/>
    <property type="match status" value="1"/>
</dbReference>
<proteinExistence type="inferred from homology"/>
<dbReference type="PANTHER" id="PTHR30575:SF0">
    <property type="entry name" value="XAA-ARG DIPEPTIDASE"/>
    <property type="match status" value="1"/>
</dbReference>
<organism evidence="3 4">
    <name type="scientific">Candidatus Dehalogenimonas loeffleri</name>
    <dbReference type="NCBI Taxonomy" id="3127115"/>
    <lineage>
        <taxon>Bacteria</taxon>
        <taxon>Bacillati</taxon>
        <taxon>Chloroflexota</taxon>
        <taxon>Dehalococcoidia</taxon>
        <taxon>Dehalococcoidales</taxon>
        <taxon>Dehalococcoidaceae</taxon>
        <taxon>Dehalogenimonas</taxon>
    </lineage>
</organism>
<evidence type="ECO:0000313" key="3">
    <source>
        <dbReference type="EMBL" id="WWX25329.1"/>
    </source>
</evidence>
<dbReference type="PANTHER" id="PTHR30575">
    <property type="entry name" value="PEPTIDASE M20"/>
    <property type="match status" value="1"/>
</dbReference>
<evidence type="ECO:0000256" key="1">
    <source>
        <dbReference type="PIRNR" id="PIRNR037226"/>
    </source>
</evidence>
<dbReference type="Pfam" id="PF01546">
    <property type="entry name" value="Peptidase_M20"/>
    <property type="match status" value="1"/>
</dbReference>
<name>A0ABZ2J335_9CHLR</name>
<accession>A0ABZ2J335</accession>
<dbReference type="InterPro" id="IPR017144">
    <property type="entry name" value="Xaa-Arg_dipeptidase"/>
</dbReference>
<dbReference type="InterPro" id="IPR002933">
    <property type="entry name" value="Peptidase_M20"/>
</dbReference>
<comment type="similarity">
    <text evidence="1">Belongs to the peptidase M20A family.</text>
</comment>
<dbReference type="RefSeq" id="WP_338737469.1">
    <property type="nucleotide sequence ID" value="NZ_CP146612.1"/>
</dbReference>
<dbReference type="PIRSF" id="PIRSF037226">
    <property type="entry name" value="Amidohydrolase_ACY1L2_prd"/>
    <property type="match status" value="1"/>
</dbReference>
<protein>
    <recommendedName>
        <fullName evidence="1">Peptidase M20 domain-containing protein 2</fullName>
    </recommendedName>
</protein>
<dbReference type="InterPro" id="IPR036264">
    <property type="entry name" value="Bact_exopeptidase_dim_dom"/>
</dbReference>
<sequence length="395" mass="41888">MQISLLEQKQALISSVDRQAPRLKEIALLIHANPELGFQEKQAADWIIEYLQSNVFNVERNIAGLKTAFRATYGSGKPVVAFLGEYDALPDVGHACGHNLIATAGAGAAVAAKQLADTCDGQIQFIGTPAEELFGGKIIMAQQGVFDNIDAALMVHPESGPNVATARALACVTLYVEYFGKEAHAAAEPAEGINALDAMTIAYSAVSALRQHIRPTARVHGIITDGGHAANVVPGYTAGSFLVRAGDMEYLDSLKVRVLDCFRAGSLATGAELKYRWDPLAYEPLLNNPTLAGLFTANVETLGREIMLEDSNQSFGSTDMGNVSRVVPGLHGFISIAPTGVIGHTREFAAAAASPEGLSGMLDAAKALAMTTADLFVNPDTLKRVKEDFMMGINS</sequence>